<feature type="compositionally biased region" description="Polar residues" evidence="1">
    <location>
        <begin position="151"/>
        <end position="167"/>
    </location>
</feature>
<sequence>MERCGRLTYERLINSLGQLYGAVGAQLPDLKDAGRVQDLQQVISDALTTARTGMRGALVASPAQLKRKVKAQIADIHERHDTIDEAEAHAQDDTRATFSSSTATGNANPSLSQQTPASKRTRGVRDSSKENAVPPAAPSPEPTSRRLSAIRKTTITKRVTSTKSPTTAGIKKRPTRTTRSKAAPQNVTATPLPFTEEDDRRAAASALLVLSEHSPETSFAPFTSPLSGTTPSTASSKKRTHSIYEDNTSSPYTPPSQDLPRSSPPPKRHILAPARYAPVPVLAHGLSVPEAFALGVEYVVQHFSSSEGAEGETMRVWVEDQLGLRNPARSDDPVGMGLSGVTTVHGVRMGRRGGGARNAFWDVV</sequence>
<dbReference type="GeneID" id="54355748"/>
<dbReference type="Proteomes" id="UP000800082">
    <property type="component" value="Unassembled WGS sequence"/>
</dbReference>
<dbReference type="EMBL" id="ML979000">
    <property type="protein sequence ID" value="KAF1923867.1"/>
    <property type="molecule type" value="Genomic_DNA"/>
</dbReference>
<proteinExistence type="predicted"/>
<keyword evidence="3" id="KW-1185">Reference proteome</keyword>
<dbReference type="OrthoDB" id="3790849at2759"/>
<feature type="compositionally biased region" description="Basic residues" evidence="1">
    <location>
        <begin position="170"/>
        <end position="179"/>
    </location>
</feature>
<feature type="compositionally biased region" description="Polar residues" evidence="1">
    <location>
        <begin position="216"/>
        <end position="235"/>
    </location>
</feature>
<feature type="compositionally biased region" description="Polar residues" evidence="1">
    <location>
        <begin position="96"/>
        <end position="118"/>
    </location>
</feature>
<evidence type="ECO:0000256" key="1">
    <source>
        <dbReference type="SAM" id="MobiDB-lite"/>
    </source>
</evidence>
<protein>
    <submittedName>
        <fullName evidence="2">Uncharacterized protein</fullName>
    </submittedName>
</protein>
<feature type="region of interest" description="Disordered" evidence="1">
    <location>
        <begin position="84"/>
        <end position="198"/>
    </location>
</feature>
<feature type="compositionally biased region" description="Polar residues" evidence="1">
    <location>
        <begin position="245"/>
        <end position="260"/>
    </location>
</feature>
<organism evidence="2 3">
    <name type="scientific">Didymella exigua CBS 183.55</name>
    <dbReference type="NCBI Taxonomy" id="1150837"/>
    <lineage>
        <taxon>Eukaryota</taxon>
        <taxon>Fungi</taxon>
        <taxon>Dikarya</taxon>
        <taxon>Ascomycota</taxon>
        <taxon>Pezizomycotina</taxon>
        <taxon>Dothideomycetes</taxon>
        <taxon>Pleosporomycetidae</taxon>
        <taxon>Pleosporales</taxon>
        <taxon>Pleosporineae</taxon>
        <taxon>Didymellaceae</taxon>
        <taxon>Didymella</taxon>
    </lineage>
</organism>
<evidence type="ECO:0000313" key="3">
    <source>
        <dbReference type="Proteomes" id="UP000800082"/>
    </source>
</evidence>
<feature type="region of interest" description="Disordered" evidence="1">
    <location>
        <begin position="213"/>
        <end position="270"/>
    </location>
</feature>
<feature type="compositionally biased region" description="Basic and acidic residues" evidence="1">
    <location>
        <begin position="84"/>
        <end position="95"/>
    </location>
</feature>
<accession>A0A6A5RDS9</accession>
<reference evidence="2" key="1">
    <citation type="journal article" date="2020" name="Stud. Mycol.">
        <title>101 Dothideomycetes genomes: a test case for predicting lifestyles and emergence of pathogens.</title>
        <authorList>
            <person name="Haridas S."/>
            <person name="Albert R."/>
            <person name="Binder M."/>
            <person name="Bloem J."/>
            <person name="Labutti K."/>
            <person name="Salamov A."/>
            <person name="Andreopoulos B."/>
            <person name="Baker S."/>
            <person name="Barry K."/>
            <person name="Bills G."/>
            <person name="Bluhm B."/>
            <person name="Cannon C."/>
            <person name="Castanera R."/>
            <person name="Culley D."/>
            <person name="Daum C."/>
            <person name="Ezra D."/>
            <person name="Gonzalez J."/>
            <person name="Henrissat B."/>
            <person name="Kuo A."/>
            <person name="Liang C."/>
            <person name="Lipzen A."/>
            <person name="Lutzoni F."/>
            <person name="Magnuson J."/>
            <person name="Mondo S."/>
            <person name="Nolan M."/>
            <person name="Ohm R."/>
            <person name="Pangilinan J."/>
            <person name="Park H.-J."/>
            <person name="Ramirez L."/>
            <person name="Alfaro M."/>
            <person name="Sun H."/>
            <person name="Tritt A."/>
            <person name="Yoshinaga Y."/>
            <person name="Zwiers L.-H."/>
            <person name="Turgeon B."/>
            <person name="Goodwin S."/>
            <person name="Spatafora J."/>
            <person name="Crous P."/>
            <person name="Grigoriev I."/>
        </authorList>
    </citation>
    <scope>NUCLEOTIDE SEQUENCE</scope>
    <source>
        <strain evidence="2">CBS 183.55</strain>
    </source>
</reference>
<dbReference type="RefSeq" id="XP_033444120.1">
    <property type="nucleotide sequence ID" value="XM_033598081.1"/>
</dbReference>
<dbReference type="AlphaFoldDB" id="A0A6A5RDS9"/>
<gene>
    <name evidence="2" type="ORF">M421DRAFT_9304</name>
</gene>
<name>A0A6A5RDS9_9PLEO</name>
<evidence type="ECO:0000313" key="2">
    <source>
        <dbReference type="EMBL" id="KAF1923867.1"/>
    </source>
</evidence>